<name>A0ABQ7BRB3_BRACR</name>
<evidence type="ECO:0000313" key="2">
    <source>
        <dbReference type="Proteomes" id="UP000266723"/>
    </source>
</evidence>
<reference evidence="1 2" key="1">
    <citation type="journal article" date="2020" name="BMC Genomics">
        <title>Intraspecific diversification of the crop wild relative Brassica cretica Lam. using demographic model selection.</title>
        <authorList>
            <person name="Kioukis A."/>
            <person name="Michalopoulou V.A."/>
            <person name="Briers L."/>
            <person name="Pirintsos S."/>
            <person name="Studholme D.J."/>
            <person name="Pavlidis P."/>
            <person name="Sarris P.F."/>
        </authorList>
    </citation>
    <scope>NUCLEOTIDE SEQUENCE [LARGE SCALE GENOMIC DNA]</scope>
    <source>
        <strain evidence="2">cv. PFS-1207/04</strain>
    </source>
</reference>
<organism evidence="1 2">
    <name type="scientific">Brassica cretica</name>
    <name type="common">Mustard</name>
    <dbReference type="NCBI Taxonomy" id="69181"/>
    <lineage>
        <taxon>Eukaryota</taxon>
        <taxon>Viridiplantae</taxon>
        <taxon>Streptophyta</taxon>
        <taxon>Embryophyta</taxon>
        <taxon>Tracheophyta</taxon>
        <taxon>Spermatophyta</taxon>
        <taxon>Magnoliopsida</taxon>
        <taxon>eudicotyledons</taxon>
        <taxon>Gunneridae</taxon>
        <taxon>Pentapetalae</taxon>
        <taxon>rosids</taxon>
        <taxon>malvids</taxon>
        <taxon>Brassicales</taxon>
        <taxon>Brassicaceae</taxon>
        <taxon>Brassiceae</taxon>
        <taxon>Brassica</taxon>
    </lineage>
</organism>
<dbReference type="Proteomes" id="UP000266723">
    <property type="component" value="Unassembled WGS sequence"/>
</dbReference>
<keyword evidence="2" id="KW-1185">Reference proteome</keyword>
<sequence>MLLLTVIDEALFPISLKPSFWLEKCAICDPSLSREYNEDWQSVIAVTRIVLMCIVLRSDTCDLYNYMIDAKSQTGAFGLWDLMITQGRVPNELTYTDVIHGFMQKPGL</sequence>
<evidence type="ECO:0000313" key="1">
    <source>
        <dbReference type="EMBL" id="KAF3542424.1"/>
    </source>
</evidence>
<accession>A0ABQ7BRB3</accession>
<evidence type="ECO:0008006" key="3">
    <source>
        <dbReference type="Google" id="ProtNLM"/>
    </source>
</evidence>
<comment type="caution">
    <text evidence="1">The sequence shown here is derived from an EMBL/GenBank/DDBJ whole genome shotgun (WGS) entry which is preliminary data.</text>
</comment>
<protein>
    <recommendedName>
        <fullName evidence="3">Pentatricopeptide repeat-containing protein</fullName>
    </recommendedName>
</protein>
<proteinExistence type="predicted"/>
<gene>
    <name evidence="1" type="ORF">DY000_02001055</name>
</gene>
<dbReference type="EMBL" id="QGKV02000832">
    <property type="protein sequence ID" value="KAF3542424.1"/>
    <property type="molecule type" value="Genomic_DNA"/>
</dbReference>